<keyword evidence="3" id="KW-0067">ATP-binding</keyword>
<dbReference type="AlphaFoldDB" id="A0A553JKT4"/>
<protein>
    <submittedName>
        <fullName evidence="7">AAA family ATPase</fullName>
    </submittedName>
</protein>
<dbReference type="PANTHER" id="PTHR43392">
    <property type="entry name" value="AAA-TYPE ATPASE FAMILY PROTEIN / ANKYRIN REPEAT FAMILY PROTEIN"/>
    <property type="match status" value="1"/>
</dbReference>
<dbReference type="InterPro" id="IPR050773">
    <property type="entry name" value="CbxX/CfxQ_RuBisCO_ESX"/>
</dbReference>
<dbReference type="RefSeq" id="WP_144041471.1">
    <property type="nucleotide sequence ID" value="NZ_BMPL01000043.1"/>
</dbReference>
<feature type="coiled-coil region" evidence="4">
    <location>
        <begin position="300"/>
        <end position="327"/>
    </location>
</feature>
<feature type="transmembrane region" description="Helical" evidence="5">
    <location>
        <begin position="34"/>
        <end position="50"/>
    </location>
</feature>
<feature type="transmembrane region" description="Helical" evidence="5">
    <location>
        <begin position="62"/>
        <end position="80"/>
    </location>
</feature>
<evidence type="ECO:0000256" key="4">
    <source>
        <dbReference type="SAM" id="Coils"/>
    </source>
</evidence>
<feature type="transmembrane region" description="Helical" evidence="5">
    <location>
        <begin position="140"/>
        <end position="158"/>
    </location>
</feature>
<evidence type="ECO:0000259" key="6">
    <source>
        <dbReference type="SMART" id="SM00382"/>
    </source>
</evidence>
<keyword evidence="4" id="KW-0175">Coiled coil</keyword>
<dbReference type="Proteomes" id="UP000318126">
    <property type="component" value="Unassembled WGS sequence"/>
</dbReference>
<dbReference type="Pfam" id="PF00004">
    <property type="entry name" value="AAA"/>
    <property type="match status" value="1"/>
</dbReference>
<reference evidence="8" key="1">
    <citation type="submission" date="2019-07" db="EMBL/GenBank/DDBJ databases">
        <title>Shewanella sp. YLB-08 draft genomic sequence.</title>
        <authorList>
            <person name="Yu L."/>
        </authorList>
    </citation>
    <scope>NUCLEOTIDE SEQUENCE [LARGE SCALE GENOMIC DNA]</scope>
    <source>
        <strain evidence="8">JCM 20706</strain>
    </source>
</reference>
<keyword evidence="5" id="KW-1133">Transmembrane helix</keyword>
<dbReference type="InterPro" id="IPR003959">
    <property type="entry name" value="ATPase_AAA_core"/>
</dbReference>
<dbReference type="CDD" id="cd00009">
    <property type="entry name" value="AAA"/>
    <property type="match status" value="1"/>
</dbReference>
<dbReference type="InterPro" id="IPR000641">
    <property type="entry name" value="CbxX/CfxQ"/>
</dbReference>
<dbReference type="PRINTS" id="PR00819">
    <property type="entry name" value="CBXCFQXSUPER"/>
</dbReference>
<dbReference type="Gene3D" id="1.10.8.60">
    <property type="match status" value="1"/>
</dbReference>
<evidence type="ECO:0000256" key="2">
    <source>
        <dbReference type="ARBA" id="ARBA00022741"/>
    </source>
</evidence>
<accession>A0A553JKT4</accession>
<dbReference type="Gene3D" id="3.40.50.300">
    <property type="entry name" value="P-loop containing nucleotide triphosphate hydrolases"/>
    <property type="match status" value="1"/>
</dbReference>
<dbReference type="PANTHER" id="PTHR43392:SF2">
    <property type="entry name" value="AAA-TYPE ATPASE FAMILY PROTEIN _ ANKYRIN REPEAT FAMILY PROTEIN"/>
    <property type="match status" value="1"/>
</dbReference>
<dbReference type="GO" id="GO:0005524">
    <property type="term" value="F:ATP binding"/>
    <property type="evidence" value="ECO:0007669"/>
    <property type="project" value="UniProtKB-KW"/>
</dbReference>
<dbReference type="SUPFAM" id="SSF52540">
    <property type="entry name" value="P-loop containing nucleoside triphosphate hydrolases"/>
    <property type="match status" value="1"/>
</dbReference>
<sequence>MQSFPSEANKRLSCVPLINACVDWGTYSFSGEQFRLWFGLILGAFVLYNYEIYVGFVLNPPVLILIPVVLLCLVGNILRLTSDVVKERISEVDWEYGSRWYLGAFFLVLIWQALLLHLYVIDMYHSWDNVIGSSYRRGELYSNISTTLAVFLLYYYAFAKPVVTSGFLIYFATMKKEEIGVEVKSGDPIIDWAKMRQDKINSFTGMRRSIVTGSVRFDRTKYCDKATAEQYLFDFLQLTPNAKIAHFSMPESEQLGLIESYIVHLTRASLEFGFKPSQISVSGNQYIRNKDATNLSLQTIAEFFSEIENVEQEKENEEVAKAQREQVLDSMIGLKRVKEEVRRLNAMLTYNHQRQQEGLAVLEQGAYHMVFTGNPGTGKTVIARLIAEMLFDKGVLKNKKVIEVTRSDLVAQYIGQTAPKVRAVVDSAMGGVLFIDEAYSLAKGGENDFGSEAIDELLKLMEDRRGDFVVITAGYQKDMDDFLQANEGLKRRFARFIHFDDYADDELLGILSLMAGKAGDKFEEQFQHELPELISQWRAAYGKGFGNAGAVRQMLEAMQKSRPLRLIEQGIEMKGDALVLLNRSDWDSAVEMTSFGQ</sequence>
<dbReference type="OrthoDB" id="9809379at2"/>
<keyword evidence="2" id="KW-0547">Nucleotide-binding</keyword>
<evidence type="ECO:0000256" key="3">
    <source>
        <dbReference type="ARBA" id="ARBA00022840"/>
    </source>
</evidence>
<dbReference type="SMART" id="SM00382">
    <property type="entry name" value="AAA"/>
    <property type="match status" value="1"/>
</dbReference>
<dbReference type="EMBL" id="VKGK01000023">
    <property type="protein sequence ID" value="TRY13064.1"/>
    <property type="molecule type" value="Genomic_DNA"/>
</dbReference>
<dbReference type="InterPro" id="IPR003593">
    <property type="entry name" value="AAA+_ATPase"/>
</dbReference>
<comment type="similarity">
    <text evidence="1">Belongs to the CbxX/CfxQ family.</text>
</comment>
<feature type="transmembrane region" description="Helical" evidence="5">
    <location>
        <begin position="100"/>
        <end position="120"/>
    </location>
</feature>
<feature type="domain" description="AAA+ ATPase" evidence="6">
    <location>
        <begin position="365"/>
        <end position="503"/>
    </location>
</feature>
<name>A0A553JKT4_SHEHA</name>
<evidence type="ECO:0000256" key="5">
    <source>
        <dbReference type="SAM" id="Phobius"/>
    </source>
</evidence>
<dbReference type="InterPro" id="IPR027417">
    <property type="entry name" value="P-loop_NTPase"/>
</dbReference>
<organism evidence="7 8">
    <name type="scientific">Shewanella hanedai</name>
    <name type="common">Alteromonas hanedai</name>
    <dbReference type="NCBI Taxonomy" id="25"/>
    <lineage>
        <taxon>Bacteria</taxon>
        <taxon>Pseudomonadati</taxon>
        <taxon>Pseudomonadota</taxon>
        <taxon>Gammaproteobacteria</taxon>
        <taxon>Alteromonadales</taxon>
        <taxon>Shewanellaceae</taxon>
        <taxon>Shewanella</taxon>
    </lineage>
</organism>
<dbReference type="FunFam" id="3.40.50.300:FF:000216">
    <property type="entry name" value="Type VII secretion ATPase EccA"/>
    <property type="match status" value="1"/>
</dbReference>
<gene>
    <name evidence="7" type="ORF">FN961_17505</name>
</gene>
<comment type="caution">
    <text evidence="7">The sequence shown here is derived from an EMBL/GenBank/DDBJ whole genome shotgun (WGS) entry which is preliminary data.</text>
</comment>
<evidence type="ECO:0000256" key="1">
    <source>
        <dbReference type="ARBA" id="ARBA00010378"/>
    </source>
</evidence>
<keyword evidence="8" id="KW-1185">Reference proteome</keyword>
<dbReference type="GO" id="GO:0016887">
    <property type="term" value="F:ATP hydrolysis activity"/>
    <property type="evidence" value="ECO:0007669"/>
    <property type="project" value="InterPro"/>
</dbReference>
<evidence type="ECO:0000313" key="7">
    <source>
        <dbReference type="EMBL" id="TRY13064.1"/>
    </source>
</evidence>
<proteinExistence type="inferred from homology"/>
<keyword evidence="5" id="KW-0812">Transmembrane</keyword>
<evidence type="ECO:0000313" key="8">
    <source>
        <dbReference type="Proteomes" id="UP000318126"/>
    </source>
</evidence>
<keyword evidence="5" id="KW-0472">Membrane</keyword>